<evidence type="ECO:0000256" key="4">
    <source>
        <dbReference type="ARBA" id="ARBA00012943"/>
    </source>
</evidence>
<feature type="transmembrane region" description="Helical" evidence="16">
    <location>
        <begin position="88"/>
        <end position="108"/>
    </location>
</feature>
<evidence type="ECO:0000256" key="9">
    <source>
        <dbReference type="ARBA" id="ARBA00022857"/>
    </source>
</evidence>
<dbReference type="FunFam" id="3.40.50.1220:FF:000002">
    <property type="entry name" value="NAD(P) transhydrogenase subunit beta"/>
    <property type="match status" value="1"/>
</dbReference>
<evidence type="ECO:0000256" key="10">
    <source>
        <dbReference type="ARBA" id="ARBA00022967"/>
    </source>
</evidence>
<dbReference type="GO" id="GO:0005886">
    <property type="term" value="C:plasma membrane"/>
    <property type="evidence" value="ECO:0007669"/>
    <property type="project" value="UniProtKB-SubCell"/>
</dbReference>
<keyword evidence="13 15" id="KW-0472">Membrane</keyword>
<keyword evidence="9 15" id="KW-0521">NADP</keyword>
<keyword evidence="19" id="KW-1185">Reference proteome</keyword>
<keyword evidence="11 16" id="KW-1133">Transmembrane helix</keyword>
<dbReference type="Gene3D" id="3.40.50.1220">
    <property type="entry name" value="TPP-binding domain"/>
    <property type="match status" value="1"/>
</dbReference>
<feature type="domain" description="NADP transhydrogenase beta-like" evidence="17">
    <location>
        <begin position="7"/>
        <end position="466"/>
    </location>
</feature>
<feature type="transmembrane region" description="Helical" evidence="16">
    <location>
        <begin position="128"/>
        <end position="146"/>
    </location>
</feature>
<evidence type="ECO:0000256" key="7">
    <source>
        <dbReference type="ARBA" id="ARBA00022519"/>
    </source>
</evidence>
<feature type="transmembrane region" description="Helical" evidence="16">
    <location>
        <begin position="219"/>
        <end position="237"/>
    </location>
</feature>
<evidence type="ECO:0000256" key="2">
    <source>
        <dbReference type="ARBA" id="ARBA00004429"/>
    </source>
</evidence>
<evidence type="ECO:0000256" key="13">
    <source>
        <dbReference type="ARBA" id="ARBA00023136"/>
    </source>
</evidence>
<dbReference type="GO" id="GO:0050661">
    <property type="term" value="F:NADP binding"/>
    <property type="evidence" value="ECO:0007669"/>
    <property type="project" value="InterPro"/>
</dbReference>
<evidence type="ECO:0000256" key="6">
    <source>
        <dbReference type="ARBA" id="ARBA00022475"/>
    </source>
</evidence>
<feature type="transmembrane region" description="Helical" evidence="16">
    <location>
        <begin position="243"/>
        <end position="263"/>
    </location>
</feature>
<reference evidence="18 19" key="1">
    <citation type="journal article" date="2017" name="Int. J. Syst. Evol. Microbiol.">
        <title>Ramlibacter monticola sp. nov., isolated from forest soil.</title>
        <authorList>
            <person name="Chaudhary D.K."/>
            <person name="Kim J."/>
        </authorList>
    </citation>
    <scope>NUCLEOTIDE SEQUENCE [LARGE SCALE GENOMIC DNA]</scope>
    <source>
        <strain evidence="18 19">KACC 19175</strain>
    </source>
</reference>
<evidence type="ECO:0000313" key="19">
    <source>
        <dbReference type="Proteomes" id="UP000599109"/>
    </source>
</evidence>
<evidence type="ECO:0000259" key="17">
    <source>
        <dbReference type="Pfam" id="PF02233"/>
    </source>
</evidence>
<evidence type="ECO:0000256" key="3">
    <source>
        <dbReference type="ARBA" id="ARBA00007919"/>
    </source>
</evidence>
<comment type="function">
    <text evidence="1 15">The transhydrogenation between NADH and NADP is coupled to respiration and ATP hydrolysis and functions as a proton pump across the membrane.</text>
</comment>
<dbReference type="Pfam" id="PF02233">
    <property type="entry name" value="PNTB"/>
    <property type="match status" value="1"/>
</dbReference>
<feature type="transmembrane region" description="Helical" evidence="16">
    <location>
        <begin position="35"/>
        <end position="52"/>
    </location>
</feature>
<dbReference type="InterPro" id="IPR029035">
    <property type="entry name" value="DHS-like_NAD/FAD-binding_dom"/>
</dbReference>
<dbReference type="InterPro" id="IPR034300">
    <property type="entry name" value="PNTB-like"/>
</dbReference>
<keyword evidence="8 16" id="KW-0812">Transmembrane</keyword>
<name>A0A936Z047_9BURK</name>
<comment type="subcellular location">
    <subcellularLocation>
        <location evidence="2">Cell inner membrane</location>
        <topology evidence="2">Multi-pass membrane protein</topology>
    </subcellularLocation>
</comment>
<protein>
    <recommendedName>
        <fullName evidence="5 15">NAD(P) transhydrogenase subunit beta</fullName>
        <ecNumber evidence="4 15">7.1.1.1</ecNumber>
    </recommendedName>
    <alternativeName>
        <fullName evidence="15">Nicotinamide nucleotide transhydrogenase subunit beta</fullName>
    </alternativeName>
</protein>
<gene>
    <name evidence="18" type="primary">pntB</name>
    <name evidence="18" type="ORF">JJ685_16100</name>
</gene>
<dbReference type="InterPro" id="IPR012136">
    <property type="entry name" value="NADH_DH_b"/>
</dbReference>
<dbReference type="SUPFAM" id="SSF52467">
    <property type="entry name" value="DHS-like NAD/FAD-binding domain"/>
    <property type="match status" value="1"/>
</dbReference>
<evidence type="ECO:0000256" key="11">
    <source>
        <dbReference type="ARBA" id="ARBA00022989"/>
    </source>
</evidence>
<evidence type="ECO:0000256" key="12">
    <source>
        <dbReference type="ARBA" id="ARBA00023027"/>
    </source>
</evidence>
<evidence type="ECO:0000256" key="15">
    <source>
        <dbReference type="PIRNR" id="PIRNR000204"/>
    </source>
</evidence>
<accession>A0A936Z047</accession>
<dbReference type="GO" id="GO:0008750">
    <property type="term" value="F:proton-translocating NAD(P)+ transhydrogenase activity"/>
    <property type="evidence" value="ECO:0007669"/>
    <property type="project" value="UniProtKB-EC"/>
</dbReference>
<dbReference type="PANTHER" id="PTHR44758">
    <property type="entry name" value="NAD(P) TRANSHYDROGENASE SUBUNIT BETA"/>
    <property type="match status" value="1"/>
</dbReference>
<dbReference type="RefSeq" id="WP_201675275.1">
    <property type="nucleotide sequence ID" value="NZ_JAEQNE010000003.1"/>
</dbReference>
<evidence type="ECO:0000256" key="14">
    <source>
        <dbReference type="ARBA" id="ARBA00048202"/>
    </source>
</evidence>
<proteinExistence type="inferred from homology"/>
<dbReference type="EC" id="7.1.1.1" evidence="4 15"/>
<evidence type="ECO:0000256" key="8">
    <source>
        <dbReference type="ARBA" id="ARBA00022692"/>
    </source>
</evidence>
<evidence type="ECO:0000256" key="5">
    <source>
        <dbReference type="ARBA" id="ARBA00014581"/>
    </source>
</evidence>
<comment type="caution">
    <text evidence="18">The sequence shown here is derived from an EMBL/GenBank/DDBJ whole genome shotgun (WGS) entry which is preliminary data.</text>
</comment>
<comment type="similarity">
    <text evidence="3 15">Belongs to the PNT beta subunit family.</text>
</comment>
<dbReference type="PIRSF" id="PIRSF000204">
    <property type="entry name" value="PNTB"/>
    <property type="match status" value="1"/>
</dbReference>
<keyword evidence="10 15" id="KW-1278">Translocase</keyword>
<feature type="transmembrane region" description="Helical" evidence="16">
    <location>
        <begin position="6"/>
        <end position="23"/>
    </location>
</feature>
<dbReference type="EMBL" id="JAEQNE010000003">
    <property type="protein sequence ID" value="MBL0392663.1"/>
    <property type="molecule type" value="Genomic_DNA"/>
</dbReference>
<keyword evidence="6 15" id="KW-1003">Cell membrane</keyword>
<organism evidence="18 19">
    <name type="scientific">Ramlibacter monticola</name>
    <dbReference type="NCBI Taxonomy" id="1926872"/>
    <lineage>
        <taxon>Bacteria</taxon>
        <taxon>Pseudomonadati</taxon>
        <taxon>Pseudomonadota</taxon>
        <taxon>Betaproteobacteria</taxon>
        <taxon>Burkholderiales</taxon>
        <taxon>Comamonadaceae</taxon>
        <taxon>Ramlibacter</taxon>
    </lineage>
</organism>
<dbReference type="NCBIfam" id="NF006974">
    <property type="entry name" value="PRK09444.1"/>
    <property type="match status" value="1"/>
</dbReference>
<evidence type="ECO:0000256" key="1">
    <source>
        <dbReference type="ARBA" id="ARBA00003943"/>
    </source>
</evidence>
<comment type="catalytic activity">
    <reaction evidence="14 15">
        <text>NAD(+) + NADPH + H(+)(in) = NADH + NADP(+) + H(+)(out)</text>
        <dbReference type="Rhea" id="RHEA:47992"/>
        <dbReference type="ChEBI" id="CHEBI:15378"/>
        <dbReference type="ChEBI" id="CHEBI:57540"/>
        <dbReference type="ChEBI" id="CHEBI:57783"/>
        <dbReference type="ChEBI" id="CHEBI:57945"/>
        <dbReference type="ChEBI" id="CHEBI:58349"/>
        <dbReference type="EC" id="7.1.1.1"/>
    </reaction>
</comment>
<feature type="transmembrane region" description="Helical" evidence="16">
    <location>
        <begin position="190"/>
        <end position="212"/>
    </location>
</feature>
<evidence type="ECO:0000256" key="16">
    <source>
        <dbReference type="SAM" id="Phobius"/>
    </source>
</evidence>
<keyword evidence="7 15" id="KW-0997">Cell inner membrane</keyword>
<dbReference type="AlphaFoldDB" id="A0A936Z047"/>
<feature type="transmembrane region" description="Helical" evidence="16">
    <location>
        <begin position="58"/>
        <end position="76"/>
    </location>
</feature>
<sequence length="471" mass="49090">MNASLSTVSYIGSTILFILSLGGLSNPETARRGNVFGMIGMAVAVVATVFGPRVTAGGYAWIVAALVVGGSIGLFAAKKVQMTQMPELVALMHSLVGLAACLVGFASYVDTSTVFATPAEKSIHEMEIYVGILIGAVTFSGSIIAFGKLSGKIGGKPVLLPGRHWLNLLGLLIVIWFGRVFLHAETIGAGMTPLIVMTAIALLFGVHMVMAIGGADMPVVVSMLNSYSGWAAAATGFMLSNDLLIVVGALVGSSGAILSYIMCRAMNRNFISVIAGGFGTGGGAPAAAGAGAQPAGEVSPIAAVETAELLRESKNVIIVPGYGMAVAQAQHTVFEITKLLREKGVNVRFGIHPVAGRMPGHMNVLLAEAKVPYDIVMEMDEINEDFPQTDVAMVIGANDIVNPAAQDDPTSPIAGMPVLEVWKAKTSIVMKRSMASGYAGVDNPLFYKDNNRMLFGDAKKMLDEVLGALKA</sequence>
<keyword evidence="12 15" id="KW-0520">NAD</keyword>
<dbReference type="Proteomes" id="UP000599109">
    <property type="component" value="Unassembled WGS sequence"/>
</dbReference>
<feature type="transmembrane region" description="Helical" evidence="16">
    <location>
        <begin position="166"/>
        <end position="184"/>
    </location>
</feature>
<dbReference type="PANTHER" id="PTHR44758:SF1">
    <property type="entry name" value="NAD(P) TRANSHYDROGENASE SUBUNIT BETA"/>
    <property type="match status" value="1"/>
</dbReference>
<evidence type="ECO:0000313" key="18">
    <source>
        <dbReference type="EMBL" id="MBL0392663.1"/>
    </source>
</evidence>